<sequence length="942" mass="106706">MTSEYRLPTDVRPKHYDLTVWTDLVNSKFDGVVHVELVTFPMVVVLLVLTHTLPSLHVEKTTDTITLNTLDLNLSGVVLHVMITAGNTKKSVEMAASHQVIDKATQRGIFTFPRSIPAGSVARLTIAFDGVLSNSLSGYYRSTGGKDRTIVYSLTQFQATAARKAFPCWDEPALKATFTTTLLSQVGTVNISNMSVRSEELLNATGCVEDGSWLAQKAAELEDLSAWKVTRFETTPQMSTYLVAYANGPFKFKEGSYVSRNGQRKPLRIYATEDYIHQGQYAIDLAEKIMPLYEQLFDLDYPLPKLDFLVSSDFDLGGMENWGLIVGRTSAFLYDPQANNIRLQQYVGSLVSHEVAHMWFGDITTMEWWDYLYLNEGKPLFRDAGWREDRARQVSPPAIAPPRPALKSTIRIYRDWKLDARFLSSNFYPARYLDAKLSSHPIEVECPDPDKIVQIFDDLSYCKAASGELKGYESSLGPSVLTREDKFLKGVSMYLNKHKFKNTVTKDLWDGIQAATHLNIPKMMDNWMGYPVITVTEKANGIFLRQDRFLETGPVTNPKDNETIWTVPLHILTVEANGSTNVDSISLLEEREKFISLDVNRPFKLNAGTSGFYVVKYEDQRLEKLGKQATSPDIAFSLQDRIGLIRDAFALASAGYAPVRGALALLHGLRDSKEYLVVDSIAASLTFLTWTWWEDVRITKLLNAYRGKLFATIVKKMGFDPSSKDTPDERQLRVRAIEQAAEAEDPWVVKELYGRFEHFRKTKDRSQIISELCGITYRIGVQQGGEEAWTFVKCITEKPSNPAEGISAMSALGETREGSLAKETFSLATEDKARAQDVLYYLRGLRSNVKMRRFLAEQVMEHFDELESRFAGMFIFNYLIETAFASLTSHADHKKLTEFFKGKNTAKYELPLRKSLDEINMHALWIDRDSDKLKEWLEEHQG</sequence>
<dbReference type="Pfam" id="PF01433">
    <property type="entry name" value="Peptidase_M1"/>
    <property type="match status" value="1"/>
</dbReference>
<feature type="binding site" evidence="9">
    <location>
        <position position="353"/>
    </location>
    <ligand>
        <name>Zn(2+)</name>
        <dbReference type="ChEBI" id="CHEBI:29105"/>
        <note>catalytic</note>
    </ligand>
</feature>
<comment type="similarity">
    <text evidence="1 11">Belongs to the peptidase M1 family.</text>
</comment>
<dbReference type="InterPro" id="IPR045357">
    <property type="entry name" value="Aminopeptidase_N-like_N"/>
</dbReference>
<gene>
    <name evidence="15" type="ORF">ONZ51_g4492</name>
</gene>
<evidence type="ECO:0000256" key="1">
    <source>
        <dbReference type="ARBA" id="ARBA00010136"/>
    </source>
</evidence>
<dbReference type="EC" id="3.4.11.-" evidence="11"/>
<dbReference type="PRINTS" id="PR00756">
    <property type="entry name" value="ALADIPTASE"/>
</dbReference>
<protein>
    <recommendedName>
        <fullName evidence="11">Aminopeptidase</fullName>
        <ecNumber evidence="11">3.4.11.-</ecNumber>
    </recommendedName>
</protein>
<evidence type="ECO:0000259" key="12">
    <source>
        <dbReference type="Pfam" id="PF01433"/>
    </source>
</evidence>
<feature type="site" description="Transition state stabilizer" evidence="10">
    <location>
        <position position="461"/>
    </location>
</feature>
<evidence type="ECO:0000256" key="11">
    <source>
        <dbReference type="RuleBase" id="RU364040"/>
    </source>
</evidence>
<reference evidence="15" key="1">
    <citation type="submission" date="2022-11" db="EMBL/GenBank/DDBJ databases">
        <title>Genome Sequence of Cubamyces cubensis.</title>
        <authorList>
            <person name="Buettner E."/>
        </authorList>
    </citation>
    <scope>NUCLEOTIDE SEQUENCE</scope>
    <source>
        <strain evidence="15">MPL-01</strain>
    </source>
</reference>
<dbReference type="EMBL" id="JAPEVG010000087">
    <property type="protein sequence ID" value="KAJ8486983.1"/>
    <property type="molecule type" value="Genomic_DNA"/>
</dbReference>
<dbReference type="InterPro" id="IPR042097">
    <property type="entry name" value="Aminopeptidase_N-like_N_sf"/>
</dbReference>
<evidence type="ECO:0000256" key="10">
    <source>
        <dbReference type="PIRSR" id="PIRSR634016-4"/>
    </source>
</evidence>
<dbReference type="GO" id="GO:0016020">
    <property type="term" value="C:membrane"/>
    <property type="evidence" value="ECO:0007669"/>
    <property type="project" value="TreeGrafter"/>
</dbReference>
<organism evidence="15 16">
    <name type="scientific">Trametes cubensis</name>
    <dbReference type="NCBI Taxonomy" id="1111947"/>
    <lineage>
        <taxon>Eukaryota</taxon>
        <taxon>Fungi</taxon>
        <taxon>Dikarya</taxon>
        <taxon>Basidiomycota</taxon>
        <taxon>Agaricomycotina</taxon>
        <taxon>Agaricomycetes</taxon>
        <taxon>Polyporales</taxon>
        <taxon>Polyporaceae</taxon>
        <taxon>Trametes</taxon>
    </lineage>
</organism>
<dbReference type="Pfam" id="PF17900">
    <property type="entry name" value="Peptidase_M1_N"/>
    <property type="match status" value="1"/>
</dbReference>
<keyword evidence="7 11" id="KW-0482">Metalloprotease</keyword>
<dbReference type="InterPro" id="IPR024571">
    <property type="entry name" value="ERAP1-like_C_dom"/>
</dbReference>
<keyword evidence="16" id="KW-1185">Reference proteome</keyword>
<dbReference type="AlphaFoldDB" id="A0AAD7TVR6"/>
<name>A0AAD7TVR6_9APHY</name>
<dbReference type="GO" id="GO:0042277">
    <property type="term" value="F:peptide binding"/>
    <property type="evidence" value="ECO:0007669"/>
    <property type="project" value="TreeGrafter"/>
</dbReference>
<evidence type="ECO:0000256" key="5">
    <source>
        <dbReference type="ARBA" id="ARBA00022801"/>
    </source>
</evidence>
<dbReference type="GO" id="GO:0005737">
    <property type="term" value="C:cytoplasm"/>
    <property type="evidence" value="ECO:0007669"/>
    <property type="project" value="TreeGrafter"/>
</dbReference>
<feature type="binding site" evidence="9">
    <location>
        <position position="376"/>
    </location>
    <ligand>
        <name>Zn(2+)</name>
        <dbReference type="ChEBI" id="CHEBI:29105"/>
        <note>catalytic</note>
    </ligand>
</feature>
<evidence type="ECO:0000256" key="9">
    <source>
        <dbReference type="PIRSR" id="PIRSR634016-3"/>
    </source>
</evidence>
<dbReference type="InterPro" id="IPR027268">
    <property type="entry name" value="Peptidase_M4/M1_CTD_sf"/>
</dbReference>
<keyword evidence="3 11" id="KW-0645">Protease</keyword>
<keyword evidence="5 11" id="KW-0378">Hydrolase</keyword>
<dbReference type="InterPro" id="IPR050344">
    <property type="entry name" value="Peptidase_M1_aminopeptidases"/>
</dbReference>
<dbReference type="PANTHER" id="PTHR11533:SF174">
    <property type="entry name" value="PUROMYCIN-SENSITIVE AMINOPEPTIDASE-RELATED"/>
    <property type="match status" value="1"/>
</dbReference>
<keyword evidence="6 9" id="KW-0862">Zinc</keyword>
<evidence type="ECO:0000256" key="8">
    <source>
        <dbReference type="PIRSR" id="PIRSR634016-1"/>
    </source>
</evidence>
<evidence type="ECO:0000313" key="16">
    <source>
        <dbReference type="Proteomes" id="UP001215151"/>
    </source>
</evidence>
<evidence type="ECO:0000259" key="13">
    <source>
        <dbReference type="Pfam" id="PF11838"/>
    </source>
</evidence>
<evidence type="ECO:0000256" key="2">
    <source>
        <dbReference type="ARBA" id="ARBA00022438"/>
    </source>
</evidence>
<dbReference type="SUPFAM" id="SSF55486">
    <property type="entry name" value="Metalloproteases ('zincins'), catalytic domain"/>
    <property type="match status" value="1"/>
</dbReference>
<dbReference type="Gene3D" id="2.60.40.1910">
    <property type="match status" value="1"/>
</dbReference>
<dbReference type="Pfam" id="PF11838">
    <property type="entry name" value="ERAP1_C"/>
    <property type="match status" value="1"/>
</dbReference>
<dbReference type="InterPro" id="IPR034016">
    <property type="entry name" value="M1_APN-typ"/>
</dbReference>
<dbReference type="CDD" id="cd09601">
    <property type="entry name" value="M1_APN-Q_like"/>
    <property type="match status" value="1"/>
</dbReference>
<comment type="cofactor">
    <cofactor evidence="9 11">
        <name>Zn(2+)</name>
        <dbReference type="ChEBI" id="CHEBI:29105"/>
    </cofactor>
    <text evidence="9 11">Binds 1 zinc ion per subunit.</text>
</comment>
<dbReference type="GO" id="GO:0006508">
    <property type="term" value="P:proteolysis"/>
    <property type="evidence" value="ECO:0007669"/>
    <property type="project" value="UniProtKB-KW"/>
</dbReference>
<evidence type="ECO:0000256" key="6">
    <source>
        <dbReference type="ARBA" id="ARBA00022833"/>
    </source>
</evidence>
<dbReference type="InterPro" id="IPR014782">
    <property type="entry name" value="Peptidase_M1_dom"/>
</dbReference>
<feature type="active site" description="Proton acceptor" evidence="8">
    <location>
        <position position="354"/>
    </location>
</feature>
<dbReference type="InterPro" id="IPR001930">
    <property type="entry name" value="Peptidase_M1"/>
</dbReference>
<dbReference type="GO" id="GO:0043171">
    <property type="term" value="P:peptide catabolic process"/>
    <property type="evidence" value="ECO:0007669"/>
    <property type="project" value="TreeGrafter"/>
</dbReference>
<keyword evidence="2 11" id="KW-0031">Aminopeptidase</keyword>
<dbReference type="GO" id="GO:0005615">
    <property type="term" value="C:extracellular space"/>
    <property type="evidence" value="ECO:0007669"/>
    <property type="project" value="TreeGrafter"/>
</dbReference>
<evidence type="ECO:0000259" key="14">
    <source>
        <dbReference type="Pfam" id="PF17900"/>
    </source>
</evidence>
<dbReference type="SUPFAM" id="SSF63737">
    <property type="entry name" value="Leukotriene A4 hydrolase N-terminal domain"/>
    <property type="match status" value="1"/>
</dbReference>
<feature type="domain" description="ERAP1-like C-terminal" evidence="13">
    <location>
        <begin position="603"/>
        <end position="919"/>
    </location>
</feature>
<proteinExistence type="inferred from homology"/>
<dbReference type="Gene3D" id="1.25.50.20">
    <property type="match status" value="1"/>
</dbReference>
<feature type="domain" description="Peptidase M1 membrane alanine aminopeptidase" evidence="12">
    <location>
        <begin position="281"/>
        <end position="527"/>
    </location>
</feature>
<dbReference type="Proteomes" id="UP001215151">
    <property type="component" value="Unassembled WGS sequence"/>
</dbReference>
<evidence type="ECO:0000256" key="7">
    <source>
        <dbReference type="ARBA" id="ARBA00023049"/>
    </source>
</evidence>
<comment type="caution">
    <text evidence="15">The sequence shown here is derived from an EMBL/GenBank/DDBJ whole genome shotgun (WGS) entry which is preliminary data.</text>
</comment>
<evidence type="ECO:0000256" key="3">
    <source>
        <dbReference type="ARBA" id="ARBA00022670"/>
    </source>
</evidence>
<dbReference type="Gene3D" id="1.10.390.10">
    <property type="entry name" value="Neutral Protease Domain 2"/>
    <property type="match status" value="1"/>
</dbReference>
<keyword evidence="4 9" id="KW-0479">Metal-binding</keyword>
<evidence type="ECO:0000313" key="15">
    <source>
        <dbReference type="EMBL" id="KAJ8486983.1"/>
    </source>
</evidence>
<feature type="domain" description="Aminopeptidase N-like N-terminal" evidence="14">
    <location>
        <begin position="13"/>
        <end position="201"/>
    </location>
</feature>
<accession>A0AAD7TVR6</accession>
<feature type="binding site" evidence="9">
    <location>
        <position position="357"/>
    </location>
    <ligand>
        <name>Zn(2+)</name>
        <dbReference type="ChEBI" id="CHEBI:29105"/>
        <note>catalytic</note>
    </ligand>
</feature>
<dbReference type="Gene3D" id="2.60.40.1730">
    <property type="entry name" value="tricorn interacting facor f3 domain"/>
    <property type="match status" value="1"/>
</dbReference>
<dbReference type="PANTHER" id="PTHR11533">
    <property type="entry name" value="PROTEASE M1 ZINC METALLOPROTEASE"/>
    <property type="match status" value="1"/>
</dbReference>
<evidence type="ECO:0000256" key="4">
    <source>
        <dbReference type="ARBA" id="ARBA00022723"/>
    </source>
</evidence>
<dbReference type="GO" id="GO:0008270">
    <property type="term" value="F:zinc ion binding"/>
    <property type="evidence" value="ECO:0007669"/>
    <property type="project" value="UniProtKB-UniRule"/>
</dbReference>
<dbReference type="GO" id="GO:0070006">
    <property type="term" value="F:metalloaminopeptidase activity"/>
    <property type="evidence" value="ECO:0007669"/>
    <property type="project" value="TreeGrafter"/>
</dbReference>